<evidence type="ECO:0000256" key="7">
    <source>
        <dbReference type="ARBA" id="ARBA00030904"/>
    </source>
</evidence>
<dbReference type="EMBL" id="DUGC01000092">
    <property type="protein sequence ID" value="HIH10150.1"/>
    <property type="molecule type" value="Genomic_DNA"/>
</dbReference>
<feature type="region of interest" description="Disordered" evidence="9">
    <location>
        <begin position="1"/>
        <end position="28"/>
    </location>
</feature>
<evidence type="ECO:0000256" key="5">
    <source>
        <dbReference type="ARBA" id="ARBA00022917"/>
    </source>
</evidence>
<evidence type="ECO:0000313" key="13">
    <source>
        <dbReference type="Proteomes" id="UP000565078"/>
    </source>
</evidence>
<dbReference type="SUPFAM" id="SSF52374">
    <property type="entry name" value="Nucleotidylyl transferase"/>
    <property type="match status" value="1"/>
</dbReference>
<dbReference type="EC" id="6.1.1.10" evidence="1"/>
<name>A0A7J4IZ73_9ARCH</name>
<dbReference type="Pfam" id="PF19303">
    <property type="entry name" value="Anticodon_3"/>
    <property type="match status" value="1"/>
</dbReference>
<accession>A0A7J4IZ73</accession>
<feature type="domain" description="Methionyl/Leucyl tRNA synthetase" evidence="10">
    <location>
        <begin position="171"/>
        <end position="389"/>
    </location>
</feature>
<dbReference type="InterPro" id="IPR014729">
    <property type="entry name" value="Rossmann-like_a/b/a_fold"/>
</dbReference>
<dbReference type="InterPro" id="IPR023457">
    <property type="entry name" value="Met-tRNA_synth_2"/>
</dbReference>
<dbReference type="InterPro" id="IPR009080">
    <property type="entry name" value="tRNAsynth_Ia_anticodon-bd"/>
</dbReference>
<comment type="similarity">
    <text evidence="8">Belongs to the class-I aminoacyl-tRNA synthetase family.</text>
</comment>
<dbReference type="SUPFAM" id="SSF47323">
    <property type="entry name" value="Anticodon-binding domain of a subclass of class I aminoacyl-tRNA synthetases"/>
    <property type="match status" value="1"/>
</dbReference>
<comment type="caution">
    <text evidence="12">The sequence shown here is derived from an EMBL/GenBank/DDBJ whole genome shotgun (WGS) entry which is preliminary data.</text>
</comment>
<evidence type="ECO:0000313" key="12">
    <source>
        <dbReference type="EMBL" id="HIH10150.1"/>
    </source>
</evidence>
<feature type="domain" description="Methionyl-tRNA synthetase anticodon-binding" evidence="11">
    <location>
        <begin position="408"/>
        <end position="527"/>
    </location>
</feature>
<evidence type="ECO:0000259" key="11">
    <source>
        <dbReference type="Pfam" id="PF19303"/>
    </source>
</evidence>
<evidence type="ECO:0000256" key="4">
    <source>
        <dbReference type="ARBA" id="ARBA00022840"/>
    </source>
</evidence>
<evidence type="ECO:0000256" key="6">
    <source>
        <dbReference type="ARBA" id="ARBA00023146"/>
    </source>
</evidence>
<dbReference type="InterPro" id="IPR015413">
    <property type="entry name" value="Methionyl/Leucyl_tRNA_Synth"/>
</dbReference>
<feature type="compositionally biased region" description="Basic residues" evidence="9">
    <location>
        <begin position="1"/>
        <end position="23"/>
    </location>
</feature>
<evidence type="ECO:0000256" key="1">
    <source>
        <dbReference type="ARBA" id="ARBA00012838"/>
    </source>
</evidence>
<evidence type="ECO:0000256" key="9">
    <source>
        <dbReference type="SAM" id="MobiDB-lite"/>
    </source>
</evidence>
<evidence type="ECO:0000256" key="8">
    <source>
        <dbReference type="RuleBase" id="RU363039"/>
    </source>
</evidence>
<dbReference type="PANTHER" id="PTHR43326">
    <property type="entry name" value="METHIONYL-TRNA SYNTHETASE"/>
    <property type="match status" value="1"/>
</dbReference>
<dbReference type="GO" id="GO:0005524">
    <property type="term" value="F:ATP binding"/>
    <property type="evidence" value="ECO:0007669"/>
    <property type="project" value="UniProtKB-KW"/>
</dbReference>
<keyword evidence="4 8" id="KW-0067">ATP-binding</keyword>
<dbReference type="CDD" id="cd07957">
    <property type="entry name" value="Anticodon_Ia_Met"/>
    <property type="match status" value="1"/>
</dbReference>
<keyword evidence="6 8" id="KW-0030">Aminoacyl-tRNA synthetase</keyword>
<dbReference type="CDD" id="cd00814">
    <property type="entry name" value="MetRS_core"/>
    <property type="match status" value="1"/>
</dbReference>
<dbReference type="Pfam" id="PF09334">
    <property type="entry name" value="tRNA-synt_1g"/>
    <property type="match status" value="1"/>
</dbReference>
<dbReference type="PRINTS" id="PR01041">
    <property type="entry name" value="TRNASYNTHMET"/>
</dbReference>
<dbReference type="InterPro" id="IPR041872">
    <property type="entry name" value="Anticodon_Met"/>
</dbReference>
<sequence length="529" mass="59489">MEKGKSAKKAIKKSKGAVKKPKTALKGAKPSAKNAKFFITTAIDYPNSSPHLGHAYEKTVADCISRWHRLCGDDVFFLTGTDEHGKKIEQAALKEGIAPQEFVDGQVGSFKKLCGRWNISYDRFIRTSEPAHMKICRDIFEKVQKNGDIYLGTYEGLYCTGCEAFYTEKELADGLCPVHKRPLEKVKEESYFFAMSKYQKRLLEYFSENPDFIWPRRKRQEILNRVNEGLKDLSVSRTSFGWGIPLKGDPKHVIYVWFDALLNYISGIDYPGEKFRKFWPADIHVIGKDILWFHSVIFPAMLFSAGIEPPRKVFVHGFINTAGGEKLSKSTGTTIDPIALSDTYGTDAVRYYLLREIPLGEDGNFSIDGLIERHNNELANELGNLVNRALSLAEKKLGSTVPDAKTDNALASKLDLPKISRYMDSLEAHNALTEIFSFISACNKYVNDKGPWKLEGKECGEVLYSVLDSVAVIAVLLQPFLPDTSWRIARQLGVALPKTLEGAKFNMLPAGHRLGPREILFKKIETAKK</sequence>
<organism evidence="12 13">
    <name type="scientific">Candidatus Iainarchaeum sp</name>
    <dbReference type="NCBI Taxonomy" id="3101447"/>
    <lineage>
        <taxon>Archaea</taxon>
        <taxon>Candidatus Iainarchaeota</taxon>
        <taxon>Candidatus Iainarchaeia</taxon>
        <taxon>Candidatus Iainarchaeales</taxon>
        <taxon>Candidatus Iainarchaeaceae</taxon>
        <taxon>Candidatus Iainarchaeum</taxon>
    </lineage>
</organism>
<dbReference type="AlphaFoldDB" id="A0A7J4IZ73"/>
<keyword evidence="2 8" id="KW-0436">Ligase</keyword>
<dbReference type="NCBIfam" id="NF008900">
    <property type="entry name" value="PRK12267.1"/>
    <property type="match status" value="1"/>
</dbReference>
<dbReference type="Gene3D" id="1.10.730.10">
    <property type="entry name" value="Isoleucyl-tRNA Synthetase, Domain 1"/>
    <property type="match status" value="1"/>
</dbReference>
<keyword evidence="3 8" id="KW-0547">Nucleotide-binding</keyword>
<protein>
    <recommendedName>
        <fullName evidence="1">methionine--tRNA ligase</fullName>
        <ecNumber evidence="1">6.1.1.10</ecNumber>
    </recommendedName>
    <alternativeName>
        <fullName evidence="7">Methionyl-tRNA synthetase</fullName>
    </alternativeName>
</protein>
<reference evidence="13" key="1">
    <citation type="journal article" date="2020" name="bioRxiv">
        <title>A rank-normalized archaeal taxonomy based on genome phylogeny resolves widespread incomplete and uneven classifications.</title>
        <authorList>
            <person name="Rinke C."/>
            <person name="Chuvochina M."/>
            <person name="Mussig A.J."/>
            <person name="Chaumeil P.-A."/>
            <person name="Waite D.W."/>
            <person name="Whitman W.B."/>
            <person name="Parks D.H."/>
            <person name="Hugenholtz P."/>
        </authorList>
    </citation>
    <scope>NUCLEOTIDE SEQUENCE [LARGE SCALE GENOMIC DNA]</scope>
</reference>
<dbReference type="Gene3D" id="2.170.220.10">
    <property type="match status" value="1"/>
</dbReference>
<proteinExistence type="inferred from homology"/>
<dbReference type="InterPro" id="IPR033911">
    <property type="entry name" value="MetRS_core"/>
</dbReference>
<dbReference type="PANTHER" id="PTHR43326:SF1">
    <property type="entry name" value="METHIONINE--TRNA LIGASE, MITOCHONDRIAL"/>
    <property type="match status" value="1"/>
</dbReference>
<dbReference type="HAMAP" id="MF_01228">
    <property type="entry name" value="Met_tRNA_synth_type2"/>
    <property type="match status" value="1"/>
</dbReference>
<evidence type="ECO:0000256" key="2">
    <source>
        <dbReference type="ARBA" id="ARBA00022598"/>
    </source>
</evidence>
<dbReference type="GO" id="GO:0004825">
    <property type="term" value="F:methionine-tRNA ligase activity"/>
    <property type="evidence" value="ECO:0007669"/>
    <property type="project" value="UniProtKB-EC"/>
</dbReference>
<dbReference type="FunFam" id="2.170.220.10:FF:000002">
    <property type="entry name" value="Methionine--tRNA ligase"/>
    <property type="match status" value="1"/>
</dbReference>
<evidence type="ECO:0000256" key="3">
    <source>
        <dbReference type="ARBA" id="ARBA00022741"/>
    </source>
</evidence>
<dbReference type="Gene3D" id="3.40.50.620">
    <property type="entry name" value="HUPs"/>
    <property type="match status" value="1"/>
</dbReference>
<evidence type="ECO:0000259" key="10">
    <source>
        <dbReference type="Pfam" id="PF09334"/>
    </source>
</evidence>
<dbReference type="Proteomes" id="UP000565078">
    <property type="component" value="Unassembled WGS sequence"/>
</dbReference>
<dbReference type="GO" id="GO:0006431">
    <property type="term" value="P:methionyl-tRNA aminoacylation"/>
    <property type="evidence" value="ECO:0007669"/>
    <property type="project" value="InterPro"/>
</dbReference>
<keyword evidence="5 8" id="KW-0648">Protein biosynthesis</keyword>
<gene>
    <name evidence="12" type="primary">metG</name>
    <name evidence="12" type="ORF">HA254_05800</name>
</gene>